<dbReference type="GO" id="GO:0015074">
    <property type="term" value="P:DNA integration"/>
    <property type="evidence" value="ECO:0007669"/>
    <property type="project" value="UniProtKB-KW"/>
</dbReference>
<evidence type="ECO:0000256" key="4">
    <source>
        <dbReference type="ARBA" id="ARBA00023172"/>
    </source>
</evidence>
<dbReference type="OrthoDB" id="9801717at2"/>
<dbReference type="GO" id="GO:0003677">
    <property type="term" value="F:DNA binding"/>
    <property type="evidence" value="ECO:0007669"/>
    <property type="project" value="UniProtKB-UniRule"/>
</dbReference>
<dbReference type="InterPro" id="IPR011010">
    <property type="entry name" value="DNA_brk_join_enz"/>
</dbReference>
<dbReference type="STRING" id="1178825.SAMN05216261_2321"/>
<feature type="domain" description="Core-binding (CB)" evidence="7">
    <location>
        <begin position="96"/>
        <end position="172"/>
    </location>
</feature>
<keyword evidence="3 5" id="KW-0238">DNA-binding</keyword>
<protein>
    <submittedName>
        <fullName evidence="8">Site-specific recombinase XerD</fullName>
    </submittedName>
</protein>
<dbReference type="Proteomes" id="UP000184396">
    <property type="component" value="Unassembled WGS sequence"/>
</dbReference>
<dbReference type="PANTHER" id="PTHR30349">
    <property type="entry name" value="PHAGE INTEGRASE-RELATED"/>
    <property type="match status" value="1"/>
</dbReference>
<dbReference type="Gene3D" id="1.10.150.130">
    <property type="match status" value="1"/>
</dbReference>
<evidence type="ECO:0000256" key="2">
    <source>
        <dbReference type="ARBA" id="ARBA00022908"/>
    </source>
</evidence>
<dbReference type="RefSeq" id="WP_019388198.1">
    <property type="nucleotide sequence ID" value="NZ_ALIH01000011.1"/>
</dbReference>
<name>A0A1M6FCT9_9FLAO</name>
<dbReference type="SUPFAM" id="SSF56349">
    <property type="entry name" value="DNA breaking-rejoining enzymes"/>
    <property type="match status" value="1"/>
</dbReference>
<evidence type="ECO:0000259" key="6">
    <source>
        <dbReference type="PROSITE" id="PS51898"/>
    </source>
</evidence>
<dbReference type="InterPro" id="IPR002104">
    <property type="entry name" value="Integrase_catalytic"/>
</dbReference>
<evidence type="ECO:0000256" key="5">
    <source>
        <dbReference type="PROSITE-ProRule" id="PRU01248"/>
    </source>
</evidence>
<dbReference type="AlphaFoldDB" id="A0A1M6FCT9"/>
<dbReference type="InterPro" id="IPR004107">
    <property type="entry name" value="Integrase_SAM-like_N"/>
</dbReference>
<dbReference type="Pfam" id="PF13495">
    <property type="entry name" value="Phage_int_SAM_4"/>
    <property type="match status" value="1"/>
</dbReference>
<dbReference type="PANTHER" id="PTHR30349:SF41">
    <property type="entry name" value="INTEGRASE_RECOMBINASE PROTEIN MJ0367-RELATED"/>
    <property type="match status" value="1"/>
</dbReference>
<dbReference type="PROSITE" id="PS51900">
    <property type="entry name" value="CB"/>
    <property type="match status" value="1"/>
</dbReference>
<dbReference type="GO" id="GO:0006310">
    <property type="term" value="P:DNA recombination"/>
    <property type="evidence" value="ECO:0007669"/>
    <property type="project" value="UniProtKB-KW"/>
</dbReference>
<dbReference type="InterPro" id="IPR013762">
    <property type="entry name" value="Integrase-like_cat_sf"/>
</dbReference>
<keyword evidence="9" id="KW-1185">Reference proteome</keyword>
<feature type="domain" description="Tyr recombinase" evidence="6">
    <location>
        <begin position="196"/>
        <end position="368"/>
    </location>
</feature>
<sequence length="396" mass="46003">MSVLPLVTLDRKYHRKAHQITINFKYNATLINILRDIPEIIWSQNLKTWYIKNTPEHLKLVLELLKGKAKVNADAVLDTSMPTKQFPKKRIRNLTLDNKNLLNGFYLYLKGKRYSKSTVDTYAHFMADFIEFYNAKDISKLNNRDVELFIETVFVKRKYAISTQRQFVSALKLFIVFYPNTHIDDLKLMRPSASKKLPNVLSQNEVIRLLRVTENLKHKTILALIYSAGLRISELINLKIEDLKIDRKQIHIKNAKGRKDRYVVLAESTLPLLHHYLRIYKPTVYLIEGQKKEAYTASSVRKFMYQSCKKAGILGKVTPHTLRHSYATHLIERGVGLRHIQELLGHSSPKTTMIYTHVARKDILSITSPLDNALEQLSKSQKEEEKFLLSSRNGMK</sequence>
<dbReference type="PROSITE" id="PS51898">
    <property type="entry name" value="TYR_RECOMBINASE"/>
    <property type="match status" value="1"/>
</dbReference>
<reference evidence="8 9" key="1">
    <citation type="submission" date="2016-11" db="EMBL/GenBank/DDBJ databases">
        <authorList>
            <person name="Jaros S."/>
            <person name="Januszkiewicz K."/>
            <person name="Wedrychowicz H."/>
        </authorList>
    </citation>
    <scope>NUCLEOTIDE SEQUENCE [LARGE SCALE GENOMIC DNA]</scope>
    <source>
        <strain evidence="8 9">CGMCC 1.12213</strain>
    </source>
</reference>
<gene>
    <name evidence="8" type="ORF">SAMN05216261_2321</name>
</gene>
<dbReference type="EMBL" id="FQYK01000005">
    <property type="protein sequence ID" value="SHI95475.1"/>
    <property type="molecule type" value="Genomic_DNA"/>
</dbReference>
<dbReference type="Pfam" id="PF00589">
    <property type="entry name" value="Phage_integrase"/>
    <property type="match status" value="1"/>
</dbReference>
<proteinExistence type="inferred from homology"/>
<evidence type="ECO:0000256" key="3">
    <source>
        <dbReference type="ARBA" id="ARBA00023125"/>
    </source>
</evidence>
<evidence type="ECO:0000256" key="1">
    <source>
        <dbReference type="ARBA" id="ARBA00008857"/>
    </source>
</evidence>
<evidence type="ECO:0000313" key="8">
    <source>
        <dbReference type="EMBL" id="SHI95475.1"/>
    </source>
</evidence>
<dbReference type="Gene3D" id="1.10.443.10">
    <property type="entry name" value="Intergrase catalytic core"/>
    <property type="match status" value="1"/>
</dbReference>
<dbReference type="InterPro" id="IPR044068">
    <property type="entry name" value="CB"/>
</dbReference>
<dbReference type="eggNOG" id="COG4974">
    <property type="taxonomic scope" value="Bacteria"/>
</dbReference>
<comment type="similarity">
    <text evidence="1">Belongs to the 'phage' integrase family.</text>
</comment>
<organism evidence="8 9">
    <name type="scientific">Algibacter luteus</name>
    <dbReference type="NCBI Taxonomy" id="1178825"/>
    <lineage>
        <taxon>Bacteria</taxon>
        <taxon>Pseudomonadati</taxon>
        <taxon>Bacteroidota</taxon>
        <taxon>Flavobacteriia</taxon>
        <taxon>Flavobacteriales</taxon>
        <taxon>Flavobacteriaceae</taxon>
        <taxon>Algibacter</taxon>
    </lineage>
</organism>
<dbReference type="InterPro" id="IPR050090">
    <property type="entry name" value="Tyrosine_recombinase_XerCD"/>
</dbReference>
<dbReference type="InterPro" id="IPR010998">
    <property type="entry name" value="Integrase_recombinase_N"/>
</dbReference>
<keyword evidence="4" id="KW-0233">DNA recombination</keyword>
<evidence type="ECO:0000259" key="7">
    <source>
        <dbReference type="PROSITE" id="PS51900"/>
    </source>
</evidence>
<evidence type="ECO:0000313" key="9">
    <source>
        <dbReference type="Proteomes" id="UP000184396"/>
    </source>
</evidence>
<keyword evidence="2" id="KW-0229">DNA integration</keyword>
<accession>A0A1M6FCT9</accession>